<organism evidence="2 3">
    <name type="scientific">Microthyrium microscopicum</name>
    <dbReference type="NCBI Taxonomy" id="703497"/>
    <lineage>
        <taxon>Eukaryota</taxon>
        <taxon>Fungi</taxon>
        <taxon>Dikarya</taxon>
        <taxon>Ascomycota</taxon>
        <taxon>Pezizomycotina</taxon>
        <taxon>Dothideomycetes</taxon>
        <taxon>Dothideomycetes incertae sedis</taxon>
        <taxon>Microthyriales</taxon>
        <taxon>Microthyriaceae</taxon>
        <taxon>Microthyrium</taxon>
    </lineage>
</organism>
<keyword evidence="3" id="KW-1185">Reference proteome</keyword>
<evidence type="ECO:0000313" key="3">
    <source>
        <dbReference type="Proteomes" id="UP000799302"/>
    </source>
</evidence>
<proteinExistence type="predicted"/>
<name>A0A6A6TV49_9PEZI</name>
<dbReference type="Proteomes" id="UP000799302">
    <property type="component" value="Unassembled WGS sequence"/>
</dbReference>
<feature type="region of interest" description="Disordered" evidence="1">
    <location>
        <begin position="14"/>
        <end position="71"/>
    </location>
</feature>
<sequence length="283" mass="31666">MPCCNLPSIFQRDALSSYSQPAPTTSSRQPHSTPKRGYLPASMSSRNSRSPRFEATTSRSHAQDSEQTATQAKIQILSRMRDVQPTRASDLSPQDTTWPGMVVQSLDRAGQWSHMAKDKRNKHQETKPQCKDHVGNNTLAKRHCNAGWLQIAELFHNLAKAFSLMNKYMVTEEGRNARPGNMSQIREVNRSFDRLLSLSRTTEDDLRKSAGEELTRDEQVLLTKAVRSVNVDASRLLRNVVDLLPTEFVESAENDGGLAGFLDPILQGIVEGKESIKRFLGMA</sequence>
<dbReference type="EMBL" id="MU004246">
    <property type="protein sequence ID" value="KAF2663326.1"/>
    <property type="molecule type" value="Genomic_DNA"/>
</dbReference>
<accession>A0A6A6TV49</accession>
<evidence type="ECO:0000313" key="2">
    <source>
        <dbReference type="EMBL" id="KAF2663326.1"/>
    </source>
</evidence>
<evidence type="ECO:0000256" key="1">
    <source>
        <dbReference type="SAM" id="MobiDB-lite"/>
    </source>
</evidence>
<protein>
    <submittedName>
        <fullName evidence="2">Uncharacterized protein</fullName>
    </submittedName>
</protein>
<feature type="compositionally biased region" description="Polar residues" evidence="1">
    <location>
        <begin position="14"/>
        <end position="32"/>
    </location>
</feature>
<dbReference type="AlphaFoldDB" id="A0A6A6TV49"/>
<gene>
    <name evidence="2" type="ORF">BT63DRAFT_124630</name>
</gene>
<feature type="compositionally biased region" description="Polar residues" evidence="1">
    <location>
        <begin position="42"/>
        <end position="71"/>
    </location>
</feature>
<reference evidence="2" key="1">
    <citation type="journal article" date="2020" name="Stud. Mycol.">
        <title>101 Dothideomycetes genomes: a test case for predicting lifestyles and emergence of pathogens.</title>
        <authorList>
            <person name="Haridas S."/>
            <person name="Albert R."/>
            <person name="Binder M."/>
            <person name="Bloem J."/>
            <person name="Labutti K."/>
            <person name="Salamov A."/>
            <person name="Andreopoulos B."/>
            <person name="Baker S."/>
            <person name="Barry K."/>
            <person name="Bills G."/>
            <person name="Bluhm B."/>
            <person name="Cannon C."/>
            <person name="Castanera R."/>
            <person name="Culley D."/>
            <person name="Daum C."/>
            <person name="Ezra D."/>
            <person name="Gonzalez J."/>
            <person name="Henrissat B."/>
            <person name="Kuo A."/>
            <person name="Liang C."/>
            <person name="Lipzen A."/>
            <person name="Lutzoni F."/>
            <person name="Magnuson J."/>
            <person name="Mondo S."/>
            <person name="Nolan M."/>
            <person name="Ohm R."/>
            <person name="Pangilinan J."/>
            <person name="Park H.-J."/>
            <person name="Ramirez L."/>
            <person name="Alfaro M."/>
            <person name="Sun H."/>
            <person name="Tritt A."/>
            <person name="Yoshinaga Y."/>
            <person name="Zwiers L.-H."/>
            <person name="Turgeon B."/>
            <person name="Goodwin S."/>
            <person name="Spatafora J."/>
            <person name="Crous P."/>
            <person name="Grigoriev I."/>
        </authorList>
    </citation>
    <scope>NUCLEOTIDE SEQUENCE</scope>
    <source>
        <strain evidence="2">CBS 115976</strain>
    </source>
</reference>